<dbReference type="PANTHER" id="PTHR43433">
    <property type="entry name" value="HYDROLASE, ALPHA/BETA FOLD FAMILY PROTEIN"/>
    <property type="match status" value="1"/>
</dbReference>
<keyword evidence="2" id="KW-0378">Hydrolase</keyword>
<gene>
    <name evidence="2" type="ORF">HC031_12655</name>
</gene>
<organism evidence="2 3">
    <name type="scientific">Planosporangium thailandense</name>
    <dbReference type="NCBI Taxonomy" id="765197"/>
    <lineage>
        <taxon>Bacteria</taxon>
        <taxon>Bacillati</taxon>
        <taxon>Actinomycetota</taxon>
        <taxon>Actinomycetes</taxon>
        <taxon>Micromonosporales</taxon>
        <taxon>Micromonosporaceae</taxon>
        <taxon>Planosporangium</taxon>
    </lineage>
</organism>
<accession>A0ABX0XZ83</accession>
<proteinExistence type="predicted"/>
<dbReference type="Proteomes" id="UP000722989">
    <property type="component" value="Unassembled WGS sequence"/>
</dbReference>
<dbReference type="Pfam" id="PF12697">
    <property type="entry name" value="Abhydrolase_6"/>
    <property type="match status" value="1"/>
</dbReference>
<dbReference type="Gene3D" id="3.40.50.1820">
    <property type="entry name" value="alpha/beta hydrolase"/>
    <property type="match status" value="1"/>
</dbReference>
<reference evidence="2 3" key="1">
    <citation type="submission" date="2020-03" db="EMBL/GenBank/DDBJ databases">
        <title>WGS of the type strain of Planosporangium spp.</title>
        <authorList>
            <person name="Thawai C."/>
        </authorList>
    </citation>
    <scope>NUCLEOTIDE SEQUENCE [LARGE SCALE GENOMIC DNA]</scope>
    <source>
        <strain evidence="2 3">TBRC 5610</strain>
    </source>
</reference>
<dbReference type="InterPro" id="IPR000073">
    <property type="entry name" value="AB_hydrolase_1"/>
</dbReference>
<dbReference type="GO" id="GO:0016787">
    <property type="term" value="F:hydrolase activity"/>
    <property type="evidence" value="ECO:0007669"/>
    <property type="project" value="UniProtKB-KW"/>
</dbReference>
<keyword evidence="3" id="KW-1185">Reference proteome</keyword>
<dbReference type="PRINTS" id="PR00111">
    <property type="entry name" value="ABHYDROLASE"/>
</dbReference>
<sequence length="279" mass="31059">MAHVPTAPTGDTGKRVTVNGIDMYYEERGTGAPVLLLHGGIVDHRSWRFQIRELAQHFRVLAPDTRAHGRSTDTGQPLSYELFAADVVAFLRALGIDRTHIVGFSDGGATGLLLGAEQPALVDQLVCISSPYHTSNYREGIIEFLAKITPETLYRTVGPEYRTAMTMAEALHPNRESWLAFWRRVVNGLWTRQPDMPLDRLADVRVPTLVLHAEHEQFYAREHSEEMARTIPDARLEIIAGATHAAPLERPNEVNAAILRFLSERCGSNRSMTTGAARL</sequence>
<evidence type="ECO:0000313" key="2">
    <source>
        <dbReference type="EMBL" id="NJC70557.1"/>
    </source>
</evidence>
<evidence type="ECO:0000259" key="1">
    <source>
        <dbReference type="Pfam" id="PF12697"/>
    </source>
</evidence>
<dbReference type="PANTHER" id="PTHR43433:SF4">
    <property type="entry name" value="NON-HEME CHLOROPEROXIDASE-RELATED"/>
    <property type="match status" value="1"/>
</dbReference>
<feature type="domain" description="AB hydrolase-1" evidence="1">
    <location>
        <begin position="34"/>
        <end position="257"/>
    </location>
</feature>
<evidence type="ECO:0000313" key="3">
    <source>
        <dbReference type="Proteomes" id="UP000722989"/>
    </source>
</evidence>
<protein>
    <submittedName>
        <fullName evidence="2">Alpha/beta hydrolase</fullName>
    </submittedName>
</protein>
<comment type="caution">
    <text evidence="2">The sequence shown here is derived from an EMBL/GenBank/DDBJ whole genome shotgun (WGS) entry which is preliminary data.</text>
</comment>
<name>A0ABX0XZ83_9ACTN</name>
<dbReference type="InterPro" id="IPR029058">
    <property type="entry name" value="AB_hydrolase_fold"/>
</dbReference>
<dbReference type="InterPro" id="IPR050471">
    <property type="entry name" value="AB_hydrolase"/>
</dbReference>
<dbReference type="EMBL" id="JAATVY010000007">
    <property type="protein sequence ID" value="NJC70557.1"/>
    <property type="molecule type" value="Genomic_DNA"/>
</dbReference>
<dbReference type="SUPFAM" id="SSF53474">
    <property type="entry name" value="alpha/beta-Hydrolases"/>
    <property type="match status" value="1"/>
</dbReference>
<dbReference type="RefSeq" id="WP_167925467.1">
    <property type="nucleotide sequence ID" value="NZ_JAATVY010000007.1"/>
</dbReference>